<evidence type="ECO:0000256" key="6">
    <source>
        <dbReference type="ARBA" id="ARBA00022781"/>
    </source>
</evidence>
<evidence type="ECO:0000256" key="11">
    <source>
        <dbReference type="ARBA" id="ARBA00023310"/>
    </source>
</evidence>
<keyword evidence="3 12" id="KW-0813">Transport</keyword>
<dbReference type="Pfam" id="PF00895">
    <property type="entry name" value="ATP-synt_8"/>
    <property type="match status" value="1"/>
</dbReference>
<name>A0A1R3SYA2_CHEDN</name>
<evidence type="ECO:0000256" key="12">
    <source>
        <dbReference type="RuleBase" id="RU003661"/>
    </source>
</evidence>
<evidence type="ECO:0000256" key="3">
    <source>
        <dbReference type="ARBA" id="ARBA00022448"/>
    </source>
</evidence>
<protein>
    <recommendedName>
        <fullName evidence="12">ATP synthase complex subunit 8</fullName>
    </recommendedName>
</protein>
<sequence>MPQLNPDPWLLVLSSAWLTYIIILQPKISSYLSTNTHNKNHKTIHKNSWTWPWT</sequence>
<keyword evidence="5 12" id="KW-0812">Transmembrane</keyword>
<evidence type="ECO:0000256" key="13">
    <source>
        <dbReference type="SAM" id="Phobius"/>
    </source>
</evidence>
<dbReference type="PANTHER" id="PTHR39937:SF1">
    <property type="entry name" value="ATP SYNTHASE PROTEIN 8"/>
    <property type="match status" value="1"/>
</dbReference>
<dbReference type="EMBL" id="MT017703">
    <property type="protein sequence ID" value="QOD98678.1"/>
    <property type="molecule type" value="Genomic_DNA"/>
</dbReference>
<geneLocation type="mitochondrion" evidence="15"/>
<evidence type="ECO:0000256" key="9">
    <source>
        <dbReference type="ARBA" id="ARBA00023128"/>
    </source>
</evidence>
<evidence type="ECO:0000256" key="10">
    <source>
        <dbReference type="ARBA" id="ARBA00023136"/>
    </source>
</evidence>
<gene>
    <name evidence="15" type="primary">ATP8</name>
</gene>
<organism evidence="15">
    <name type="scientific">Chelonoidis denticulatus</name>
    <name type="common">Yellow footed tortoise</name>
    <name type="synonym">Geochelone denticulata</name>
    <dbReference type="NCBI Taxonomy" id="101697"/>
    <lineage>
        <taxon>Eukaryota</taxon>
        <taxon>Metazoa</taxon>
        <taxon>Chordata</taxon>
        <taxon>Craniata</taxon>
        <taxon>Vertebrata</taxon>
        <taxon>Euteleostomi</taxon>
        <taxon>Archelosauria</taxon>
        <taxon>Testudinata</taxon>
        <taxon>Testudines</taxon>
        <taxon>Cryptodira</taxon>
        <taxon>Durocryptodira</taxon>
        <taxon>Testudinoidea</taxon>
        <taxon>Testudinidae</taxon>
        <taxon>Chelonoidis</taxon>
    </lineage>
</organism>
<keyword evidence="10 13" id="KW-0472">Membrane</keyword>
<comment type="similarity">
    <text evidence="2 12">Belongs to the ATPase protein 8 family.</text>
</comment>
<evidence type="ECO:0000256" key="2">
    <source>
        <dbReference type="ARBA" id="ARBA00008892"/>
    </source>
</evidence>
<dbReference type="EMBL" id="LT599485">
    <property type="protein sequence ID" value="SBW75604.1"/>
    <property type="molecule type" value="Genomic_DNA"/>
</dbReference>
<evidence type="ECO:0000256" key="7">
    <source>
        <dbReference type="ARBA" id="ARBA00022989"/>
    </source>
</evidence>
<dbReference type="PANTHER" id="PTHR39937">
    <property type="entry name" value="ATP SYNTHASE PROTEIN 8"/>
    <property type="match status" value="1"/>
</dbReference>
<accession>A0A1R3SYA2</accession>
<keyword evidence="6 12" id="KW-0375">Hydrogen ion transport</keyword>
<evidence type="ECO:0000256" key="5">
    <source>
        <dbReference type="ARBA" id="ARBA00022692"/>
    </source>
</evidence>
<feature type="transmembrane region" description="Helical" evidence="13">
    <location>
        <begin position="6"/>
        <end position="24"/>
    </location>
</feature>
<dbReference type="GO" id="GO:0015986">
    <property type="term" value="P:proton motive force-driven ATP synthesis"/>
    <property type="evidence" value="ECO:0007669"/>
    <property type="project" value="InterPro"/>
</dbReference>
<reference evidence="15" key="1">
    <citation type="journal article" date="2017" name="Proc. R. Soc. Lond., B, Biol. Sci.">
        <title>Tropical ancient DNA reveals relationships of the extinct Bahamian giant tortoise Chelonoidis alburyorum.</title>
        <authorList>
            <person name="Kehlmaier C."/>
            <person name="Barlow A."/>
            <person name="Hastings A.K."/>
            <person name="Vamberger M."/>
            <person name="Paijmans J.L.A."/>
            <person name="Steadman D.W."/>
            <person name="Albury N.A."/>
            <person name="Franz R."/>
            <person name="Hofreiter M."/>
            <person name="Fritz U."/>
        </authorList>
    </citation>
    <scope>NUCLEOTIDE SEQUENCE</scope>
</reference>
<dbReference type="InterPro" id="IPR001421">
    <property type="entry name" value="ATP8_metazoa"/>
</dbReference>
<evidence type="ECO:0000313" key="14">
    <source>
        <dbReference type="EMBL" id="QOD98678.1"/>
    </source>
</evidence>
<evidence type="ECO:0000256" key="1">
    <source>
        <dbReference type="ARBA" id="ARBA00004304"/>
    </source>
</evidence>
<evidence type="ECO:0000256" key="4">
    <source>
        <dbReference type="ARBA" id="ARBA00022547"/>
    </source>
</evidence>
<evidence type="ECO:0000256" key="8">
    <source>
        <dbReference type="ARBA" id="ARBA00023065"/>
    </source>
</evidence>
<dbReference type="GO" id="GO:0031966">
    <property type="term" value="C:mitochondrial membrane"/>
    <property type="evidence" value="ECO:0007669"/>
    <property type="project" value="UniProtKB-SubCell"/>
</dbReference>
<dbReference type="GO" id="GO:0045259">
    <property type="term" value="C:proton-transporting ATP synthase complex"/>
    <property type="evidence" value="ECO:0007669"/>
    <property type="project" value="UniProtKB-KW"/>
</dbReference>
<dbReference type="InterPro" id="IPR050635">
    <property type="entry name" value="ATPase_protein_8"/>
</dbReference>
<dbReference type="GO" id="GO:0015078">
    <property type="term" value="F:proton transmembrane transporter activity"/>
    <property type="evidence" value="ECO:0007669"/>
    <property type="project" value="InterPro"/>
</dbReference>
<keyword evidence="9 12" id="KW-0496">Mitochondrion</keyword>
<keyword evidence="7 13" id="KW-1133">Transmembrane helix</keyword>
<proteinExistence type="inferred from homology"/>
<evidence type="ECO:0000313" key="15">
    <source>
        <dbReference type="EMBL" id="SBW75604.1"/>
    </source>
</evidence>
<keyword evidence="11" id="KW-0066">ATP synthesis</keyword>
<keyword evidence="4 12" id="KW-0138">CF(0)</keyword>
<dbReference type="AlphaFoldDB" id="A0A1R3SYA2"/>
<reference evidence="14" key="2">
    <citation type="journal article" date="2020" name="J. Zoolog. Syst. Evol. Res.">
        <title>Colonization history of Galapagos giant tortoises: Insights from mitogenomes support the progression rule.</title>
        <authorList>
            <person name="Poulakakis N."/>
            <person name="Miller J.M."/>
            <person name="Jensen E.L."/>
            <person name="Beheregaray L.B."/>
            <person name="Russello M.A."/>
            <person name="Glaberman S."/>
            <person name="Boore J."/>
            <person name="Caccone A."/>
        </authorList>
    </citation>
    <scope>NUCLEOTIDE SEQUENCE</scope>
</reference>
<comment type="subcellular location">
    <subcellularLocation>
        <location evidence="1 12">Mitochondrion membrane</location>
        <topology evidence="1 12">Single-pass membrane protein</topology>
    </subcellularLocation>
</comment>
<keyword evidence="8 12" id="KW-0406">Ion transport</keyword>